<gene>
    <name evidence="10" type="ORF">RFH47_01460</name>
</gene>
<dbReference type="Proteomes" id="UP001243844">
    <property type="component" value="Unassembled WGS sequence"/>
</dbReference>
<dbReference type="RefSeq" id="WP_308980743.1">
    <property type="nucleotide sequence ID" value="NZ_JAVIDL010000002.1"/>
</dbReference>
<comment type="subcellular location">
    <subcellularLocation>
        <location evidence="1">Cell membrane</location>
        <topology evidence="1">Multi-pass membrane protein</topology>
    </subcellularLocation>
</comment>
<dbReference type="SUPFAM" id="SSF90123">
    <property type="entry name" value="ABC transporter transmembrane region"/>
    <property type="match status" value="1"/>
</dbReference>
<feature type="transmembrane region" description="Helical" evidence="7">
    <location>
        <begin position="291"/>
        <end position="310"/>
    </location>
</feature>
<keyword evidence="2 7" id="KW-0812">Transmembrane</keyword>
<dbReference type="InterPro" id="IPR017871">
    <property type="entry name" value="ABC_transporter-like_CS"/>
</dbReference>
<accession>A0AAW8J409</accession>
<evidence type="ECO:0000313" key="10">
    <source>
        <dbReference type="EMBL" id="MDQ8934415.1"/>
    </source>
</evidence>
<comment type="caution">
    <text evidence="10">The sequence shown here is derived from an EMBL/GenBank/DDBJ whole genome shotgun (WGS) entry which is preliminary data.</text>
</comment>
<sequence>MKAKQPLVIYISIWNVLRQYYQHPIRDMFSLGCLSILSILLTVSVPYIMKQIVNISQSNSASFSWEMIWQWENLYLLAACYALAWFIGNLLQHLSQRYSAFFLIHIEAALVYMGLKNYFDLTFNEQRKIEIGNINTDIWRGANAFGQLTYTSLFILLPLLFELVVMMWILAQSISLSFALIFLVFAVVLFVVTLCIAVKSKDVFSVFYEAQNQINQFFIEKVQNHYDIQINAAKEYELRSFDQRIKDYQLKKSKSHGHLMILMLIQVFAVAIFLFIFMLLTVYLFENKQVSTGDFVLISAYIVGLTLPMLRVSQSIMMLKGEYISLVKFYNYFQLEKNIYQITEIEPSTFFYCFEHAQLDLGKNQLQNFNLIIQQHQCYVITGQTGIGKSSFMNHLIGLQKIQSGKLYYKNIDISVEFSTNIYHEIAVVGQTVAVYSGTLRQNLVHNSRYHYSDLELLHWLEVFQLTQLCTKNNLSLDDDLEERYKSFSGGEKQRLNILRALLKQPKCLIMDEPTAALDEVTAIHLMKVIRQQVSTVIMISHAPYAKQFADHLIDFDQLLD</sequence>
<evidence type="ECO:0000256" key="5">
    <source>
        <dbReference type="ARBA" id="ARBA00022989"/>
    </source>
</evidence>
<name>A0AAW8J409_9GAMM</name>
<dbReference type="EMBL" id="JAVIDL010000002">
    <property type="protein sequence ID" value="MDQ8934415.1"/>
    <property type="molecule type" value="Genomic_DNA"/>
</dbReference>
<feature type="transmembrane region" description="Helical" evidence="7">
    <location>
        <begin position="148"/>
        <end position="170"/>
    </location>
</feature>
<protein>
    <submittedName>
        <fullName evidence="10">ABC transporter ATP-binding protein</fullName>
    </submittedName>
</protein>
<feature type="transmembrane region" description="Helical" evidence="7">
    <location>
        <begin position="98"/>
        <end position="119"/>
    </location>
</feature>
<dbReference type="PROSITE" id="PS50893">
    <property type="entry name" value="ABC_TRANSPORTER_2"/>
    <property type="match status" value="1"/>
</dbReference>
<evidence type="ECO:0000256" key="4">
    <source>
        <dbReference type="ARBA" id="ARBA00022840"/>
    </source>
</evidence>
<dbReference type="SMART" id="SM00382">
    <property type="entry name" value="AAA"/>
    <property type="match status" value="1"/>
</dbReference>
<keyword evidence="3" id="KW-0547">Nucleotide-binding</keyword>
<evidence type="ECO:0000256" key="3">
    <source>
        <dbReference type="ARBA" id="ARBA00022741"/>
    </source>
</evidence>
<proteinExistence type="predicted"/>
<dbReference type="Gene3D" id="3.40.50.300">
    <property type="entry name" value="P-loop containing nucleotide triphosphate hydrolases"/>
    <property type="match status" value="1"/>
</dbReference>
<dbReference type="PROSITE" id="PS00211">
    <property type="entry name" value="ABC_TRANSPORTER_1"/>
    <property type="match status" value="1"/>
</dbReference>
<evidence type="ECO:0000256" key="2">
    <source>
        <dbReference type="ARBA" id="ARBA00022692"/>
    </source>
</evidence>
<feature type="transmembrane region" description="Helical" evidence="7">
    <location>
        <begin position="28"/>
        <end position="49"/>
    </location>
</feature>
<organism evidence="10 11">
    <name type="scientific">Acinetobacter rudis</name>
    <dbReference type="NCBI Taxonomy" id="632955"/>
    <lineage>
        <taxon>Bacteria</taxon>
        <taxon>Pseudomonadati</taxon>
        <taxon>Pseudomonadota</taxon>
        <taxon>Gammaproteobacteria</taxon>
        <taxon>Moraxellales</taxon>
        <taxon>Moraxellaceae</taxon>
        <taxon>Acinetobacter</taxon>
    </lineage>
</organism>
<evidence type="ECO:0000256" key="7">
    <source>
        <dbReference type="SAM" id="Phobius"/>
    </source>
</evidence>
<dbReference type="InterPro" id="IPR036640">
    <property type="entry name" value="ABC1_TM_sf"/>
</dbReference>
<dbReference type="InterPro" id="IPR003439">
    <property type="entry name" value="ABC_transporter-like_ATP-bd"/>
</dbReference>
<keyword evidence="5 7" id="KW-1133">Transmembrane helix</keyword>
<dbReference type="GO" id="GO:0016887">
    <property type="term" value="F:ATP hydrolysis activity"/>
    <property type="evidence" value="ECO:0007669"/>
    <property type="project" value="InterPro"/>
</dbReference>
<dbReference type="PANTHER" id="PTHR24221:SF503">
    <property type="entry name" value="MITOCHONDRIAL POTASSIUM CHANNEL ATP-BINDING SUBUNIT"/>
    <property type="match status" value="1"/>
</dbReference>
<evidence type="ECO:0000259" key="8">
    <source>
        <dbReference type="PROSITE" id="PS50893"/>
    </source>
</evidence>
<dbReference type="GO" id="GO:0005524">
    <property type="term" value="F:ATP binding"/>
    <property type="evidence" value="ECO:0007669"/>
    <property type="project" value="UniProtKB-KW"/>
</dbReference>
<dbReference type="GO" id="GO:0140359">
    <property type="term" value="F:ABC-type transporter activity"/>
    <property type="evidence" value="ECO:0007669"/>
    <property type="project" value="InterPro"/>
</dbReference>
<feature type="domain" description="ABC transmembrane type-1" evidence="9">
    <location>
        <begin position="33"/>
        <end position="321"/>
    </location>
</feature>
<reference evidence="10" key="1">
    <citation type="submission" date="2023-08" db="EMBL/GenBank/DDBJ databases">
        <title>Emergence of clinically-relevant ST2 carbapenem-resistant Acinetobacter baumannii strains in hospital sewages in Zhejiang, East of China.</title>
        <authorList>
            <person name="Kaichao C."/>
            <person name="Zhang R."/>
        </authorList>
    </citation>
    <scope>NUCLEOTIDE SEQUENCE</scope>
    <source>
        <strain evidence="10">M-RB-37</strain>
    </source>
</reference>
<dbReference type="Gene3D" id="1.20.1560.10">
    <property type="entry name" value="ABC transporter type 1, transmembrane domain"/>
    <property type="match status" value="1"/>
</dbReference>
<dbReference type="Pfam" id="PF00005">
    <property type="entry name" value="ABC_tran"/>
    <property type="match status" value="1"/>
</dbReference>
<feature type="domain" description="ABC transporter" evidence="8">
    <location>
        <begin position="345"/>
        <end position="560"/>
    </location>
</feature>
<evidence type="ECO:0000259" key="9">
    <source>
        <dbReference type="PROSITE" id="PS50929"/>
    </source>
</evidence>
<dbReference type="GO" id="GO:0005886">
    <property type="term" value="C:plasma membrane"/>
    <property type="evidence" value="ECO:0007669"/>
    <property type="project" value="UniProtKB-SubCell"/>
</dbReference>
<dbReference type="PROSITE" id="PS50929">
    <property type="entry name" value="ABC_TM1F"/>
    <property type="match status" value="1"/>
</dbReference>
<feature type="transmembrane region" description="Helical" evidence="7">
    <location>
        <begin position="74"/>
        <end position="92"/>
    </location>
</feature>
<dbReference type="Pfam" id="PF00664">
    <property type="entry name" value="ABC_membrane"/>
    <property type="match status" value="1"/>
</dbReference>
<dbReference type="InterPro" id="IPR003593">
    <property type="entry name" value="AAA+_ATPase"/>
</dbReference>
<dbReference type="SUPFAM" id="SSF52540">
    <property type="entry name" value="P-loop containing nucleoside triphosphate hydrolases"/>
    <property type="match status" value="1"/>
</dbReference>
<evidence type="ECO:0000256" key="6">
    <source>
        <dbReference type="ARBA" id="ARBA00023136"/>
    </source>
</evidence>
<feature type="transmembrane region" description="Helical" evidence="7">
    <location>
        <begin position="176"/>
        <end position="198"/>
    </location>
</feature>
<dbReference type="AlphaFoldDB" id="A0AAW8J409"/>
<dbReference type="PANTHER" id="PTHR24221">
    <property type="entry name" value="ATP-BINDING CASSETTE SUB-FAMILY B"/>
    <property type="match status" value="1"/>
</dbReference>
<evidence type="ECO:0000313" key="11">
    <source>
        <dbReference type="Proteomes" id="UP001243844"/>
    </source>
</evidence>
<dbReference type="InterPro" id="IPR011527">
    <property type="entry name" value="ABC1_TM_dom"/>
</dbReference>
<feature type="transmembrane region" description="Helical" evidence="7">
    <location>
        <begin position="259"/>
        <end position="285"/>
    </location>
</feature>
<keyword evidence="4 10" id="KW-0067">ATP-binding</keyword>
<dbReference type="InterPro" id="IPR039421">
    <property type="entry name" value="Type_1_exporter"/>
</dbReference>
<keyword evidence="6 7" id="KW-0472">Membrane</keyword>
<evidence type="ECO:0000256" key="1">
    <source>
        <dbReference type="ARBA" id="ARBA00004651"/>
    </source>
</evidence>
<dbReference type="InterPro" id="IPR027417">
    <property type="entry name" value="P-loop_NTPase"/>
</dbReference>